<evidence type="ECO:0000313" key="1">
    <source>
        <dbReference type="EMBL" id="DAD71278.1"/>
    </source>
</evidence>
<proteinExistence type="predicted"/>
<protein>
    <submittedName>
        <fullName evidence="1">Uncharacterized protein</fullName>
    </submittedName>
</protein>
<accession>A0A8S5LMV7</accession>
<sequence>MRFKHFPIPSSWTPIEQRPLLSTDYRHFRNICL</sequence>
<reference evidence="1" key="1">
    <citation type="journal article" date="2021" name="Proc. Natl. Acad. Sci. U.S.A.">
        <title>A Catalog of Tens of Thousands of Viruses from Human Metagenomes Reveals Hidden Associations with Chronic Diseases.</title>
        <authorList>
            <person name="Tisza M.J."/>
            <person name="Buck C.B."/>
        </authorList>
    </citation>
    <scope>NUCLEOTIDE SEQUENCE</scope>
    <source>
        <strain evidence="1">CtDuC3</strain>
    </source>
</reference>
<organism evidence="1">
    <name type="scientific">Siphoviridae sp. ctDuC3</name>
    <dbReference type="NCBI Taxonomy" id="2827563"/>
    <lineage>
        <taxon>Viruses</taxon>
        <taxon>Duplodnaviria</taxon>
        <taxon>Heunggongvirae</taxon>
        <taxon>Uroviricota</taxon>
        <taxon>Caudoviricetes</taxon>
    </lineage>
</organism>
<dbReference type="EMBL" id="BK015879">
    <property type="protein sequence ID" value="DAD71278.1"/>
    <property type="molecule type" value="Genomic_DNA"/>
</dbReference>
<name>A0A8S5LMV7_9CAUD</name>